<protein>
    <recommendedName>
        <fullName evidence="1">F-box domain-containing protein</fullName>
    </recommendedName>
</protein>
<organism evidence="2 3">
    <name type="scientific">Miscanthus lutarioriparius</name>
    <dbReference type="NCBI Taxonomy" id="422564"/>
    <lineage>
        <taxon>Eukaryota</taxon>
        <taxon>Viridiplantae</taxon>
        <taxon>Streptophyta</taxon>
        <taxon>Embryophyta</taxon>
        <taxon>Tracheophyta</taxon>
        <taxon>Spermatophyta</taxon>
        <taxon>Magnoliopsida</taxon>
        <taxon>Liliopsida</taxon>
        <taxon>Poales</taxon>
        <taxon>Poaceae</taxon>
        <taxon>PACMAD clade</taxon>
        <taxon>Panicoideae</taxon>
        <taxon>Andropogonodae</taxon>
        <taxon>Andropogoneae</taxon>
        <taxon>Saccharinae</taxon>
        <taxon>Miscanthus</taxon>
    </lineage>
</organism>
<dbReference type="InterPro" id="IPR011048">
    <property type="entry name" value="Haem_d1_sf"/>
</dbReference>
<dbReference type="Proteomes" id="UP000604825">
    <property type="component" value="Unassembled WGS sequence"/>
</dbReference>
<feature type="domain" description="F-box" evidence="1">
    <location>
        <begin position="12"/>
        <end position="55"/>
    </location>
</feature>
<dbReference type="InterPro" id="IPR001810">
    <property type="entry name" value="F-box_dom"/>
</dbReference>
<dbReference type="SUPFAM" id="SSF51004">
    <property type="entry name" value="C-terminal (heme d1) domain of cytochrome cd1-nitrite reductase"/>
    <property type="match status" value="1"/>
</dbReference>
<dbReference type="InterPro" id="IPR036047">
    <property type="entry name" value="F-box-like_dom_sf"/>
</dbReference>
<dbReference type="PANTHER" id="PTHR32133">
    <property type="entry name" value="OS07G0120400 PROTEIN"/>
    <property type="match status" value="1"/>
</dbReference>
<reference evidence="2" key="1">
    <citation type="submission" date="2020-10" db="EMBL/GenBank/DDBJ databases">
        <authorList>
            <person name="Han B."/>
            <person name="Lu T."/>
            <person name="Zhao Q."/>
            <person name="Huang X."/>
            <person name="Zhao Y."/>
        </authorList>
    </citation>
    <scope>NUCLEOTIDE SEQUENCE</scope>
</reference>
<gene>
    <name evidence="2" type="ORF">NCGR_LOCUS59645</name>
</gene>
<keyword evidence="3" id="KW-1185">Reference proteome</keyword>
<name>A0A811RZS8_9POAL</name>
<dbReference type="OrthoDB" id="686044at2759"/>
<dbReference type="SUPFAM" id="SSF81383">
    <property type="entry name" value="F-box domain"/>
    <property type="match status" value="1"/>
</dbReference>
<evidence type="ECO:0000259" key="1">
    <source>
        <dbReference type="SMART" id="SM00256"/>
    </source>
</evidence>
<evidence type="ECO:0000313" key="3">
    <source>
        <dbReference type="Proteomes" id="UP000604825"/>
    </source>
</evidence>
<dbReference type="Gene3D" id="1.20.1280.50">
    <property type="match status" value="1"/>
</dbReference>
<dbReference type="EMBL" id="CAJGYO010000018">
    <property type="protein sequence ID" value="CAD6335547.1"/>
    <property type="molecule type" value="Genomic_DNA"/>
</dbReference>
<dbReference type="AlphaFoldDB" id="A0A811RZS8"/>
<comment type="caution">
    <text evidence="2">The sequence shown here is derived from an EMBL/GenBank/DDBJ whole genome shotgun (WGS) entry which is preliminary data.</text>
</comment>
<dbReference type="PANTHER" id="PTHR32133:SF386">
    <property type="entry name" value="F-BOX DOMAIN-CONTAINING PROTEIN"/>
    <property type="match status" value="1"/>
</dbReference>
<sequence length="385" mass="43179">MAPPPPPPPPPLPEELVEEILLRFPPDDPARLVQAALVCKRWCAIVSGAGFRRRFGKFHRAPPLLGFVSNVRIQRQRGAVEFVPTCSLPASQVHSRKGHVRVVDAHHGRVLLHRISAGWSLPWPDVLMVWDPTTDVQEEVPFPDVAQYKLDWTAAVLCAAGGPCDHIDCRPGPFLIVFVGYDREHVETVLCTYSSSTASWSKPISSNQLPYGRYMSRHVAHVESALYFGVLMTDHILKFDWESQEISWIQMPPTCSSKWPYVLTTTEGGGLGLATIHESSKLYMWSRNDVSQVDATWTQSRVIELKTLLPVHAVLASPRLFGFTVGTGVIFVRSNNVLFVIDLKTYKVIKEVSMASEIYTIIPYMSFYTPGTTLLSFGFYKILDE</sequence>
<proteinExistence type="predicted"/>
<dbReference type="SMART" id="SM00256">
    <property type="entry name" value="FBOX"/>
    <property type="match status" value="1"/>
</dbReference>
<accession>A0A811RZS8</accession>
<evidence type="ECO:0000313" key="2">
    <source>
        <dbReference type="EMBL" id="CAD6335547.1"/>
    </source>
</evidence>
<dbReference type="Pfam" id="PF00646">
    <property type="entry name" value="F-box"/>
    <property type="match status" value="1"/>
</dbReference>